<dbReference type="OrthoDB" id="5971112at2759"/>
<feature type="signal peptide" evidence="2">
    <location>
        <begin position="1"/>
        <end position="22"/>
    </location>
</feature>
<dbReference type="PANTHER" id="PTHR24033:SF232">
    <property type="entry name" value="LAMININ SUBUNIT GAMMA-2-RELATED"/>
    <property type="match status" value="1"/>
</dbReference>
<dbReference type="EnsemblMetazoa" id="XM_038200485.1">
    <property type="protein sequence ID" value="XP_038056413.1"/>
    <property type="gene ID" value="LOC119728302"/>
</dbReference>
<feature type="domain" description="EGF-like" evidence="3">
    <location>
        <begin position="228"/>
        <end position="239"/>
    </location>
</feature>
<dbReference type="RefSeq" id="XP_038056412.1">
    <property type="nucleotide sequence ID" value="XM_038200484.1"/>
</dbReference>
<dbReference type="PROSITE" id="PS00022">
    <property type="entry name" value="EGF_1"/>
    <property type="match status" value="2"/>
</dbReference>
<proteinExistence type="predicted"/>
<organism evidence="4 5">
    <name type="scientific">Patiria miniata</name>
    <name type="common">Bat star</name>
    <name type="synonym">Asterina miniata</name>
    <dbReference type="NCBI Taxonomy" id="46514"/>
    <lineage>
        <taxon>Eukaryota</taxon>
        <taxon>Metazoa</taxon>
        <taxon>Echinodermata</taxon>
        <taxon>Eleutherozoa</taxon>
        <taxon>Asterozoa</taxon>
        <taxon>Asteroidea</taxon>
        <taxon>Valvatacea</taxon>
        <taxon>Valvatida</taxon>
        <taxon>Asterinidae</taxon>
        <taxon>Patiria</taxon>
    </lineage>
</organism>
<evidence type="ECO:0000313" key="4">
    <source>
        <dbReference type="EnsemblMetazoa" id="XP_038056412.1"/>
    </source>
</evidence>
<keyword evidence="1" id="KW-0812">Transmembrane</keyword>
<evidence type="ECO:0000256" key="2">
    <source>
        <dbReference type="SAM" id="SignalP"/>
    </source>
</evidence>
<dbReference type="InterPro" id="IPR051830">
    <property type="entry name" value="NOTCH_homolog"/>
</dbReference>
<keyword evidence="2" id="KW-0732">Signal</keyword>
<keyword evidence="1" id="KW-0472">Membrane</keyword>
<dbReference type="RefSeq" id="XP_038056413.1">
    <property type="nucleotide sequence ID" value="XM_038200485.1"/>
</dbReference>
<name>A0A913ZXY2_PATMI</name>
<keyword evidence="1" id="KW-1133">Transmembrane helix</keyword>
<feature type="transmembrane region" description="Helical" evidence="1">
    <location>
        <begin position="261"/>
        <end position="283"/>
    </location>
</feature>
<accession>A0A913ZXY2</accession>
<reference evidence="4" key="1">
    <citation type="submission" date="2022-11" db="UniProtKB">
        <authorList>
            <consortium name="EnsemblMetazoa"/>
        </authorList>
    </citation>
    <scope>IDENTIFICATION</scope>
</reference>
<keyword evidence="5" id="KW-1185">Reference proteome</keyword>
<evidence type="ECO:0000259" key="3">
    <source>
        <dbReference type="PROSITE" id="PS00022"/>
    </source>
</evidence>
<dbReference type="AlphaFoldDB" id="A0A913ZXY2"/>
<dbReference type="SMART" id="SM00181">
    <property type="entry name" value="EGF"/>
    <property type="match status" value="3"/>
</dbReference>
<dbReference type="PANTHER" id="PTHR24033">
    <property type="entry name" value="EGF-LIKE DOMAIN-CONTAINING PROTEIN"/>
    <property type="match status" value="1"/>
</dbReference>
<evidence type="ECO:0000256" key="1">
    <source>
        <dbReference type="SAM" id="Phobius"/>
    </source>
</evidence>
<sequence>MDLLVMVSIGFVLIFLAKHTNAVLKPTITVHRDTEDYPCNRNGATCPVGYYCFEECRPCNPCPDVNTYRVPNNQLTVMEQCVKQGQCPNLCSYMYLKPHQQANQSFCIGALLVTQEPVCELQSCDNGGTLDTQACQCSCSANWNGPTCSDCGLSCVNGGTLDEATCECRCDKDWTGSNCTDCGLTFCENGGTIDPASCQCLCNGDSCSECGLKSCQNGGTLNPTSCQCLCSEDWTGHNCSESRIKGKIPPTQTDVNAETSVLVIVLICLAVVLAGGCSIKMLLPRLTCNPKSRSISDVEGALLDYVGDMEAECPTPQSIKVRAMNPNQKLKGKKMKFFCQNADDSQDPVQKWSDAMIWDSALQHLFEGLCPGVKYTILLHQAQDSLKEVNKVEATTPYYPLSVEVSGTAATIRGLKELDINAVQSCACMMLPSCKKWIIVSPEQDELVISDVPPGFDYCVKAGIVDSKQLPSRQKFRCKAEGKLRVDVQEITQDQTHQRTSNCTTFGKVLKSIDLKRSLQVELESKKNFYLAEMVAGALGLVGDDNMRIKDAKTDHVEKLDQILNRRENDTQVHDLIVSLLAPSELKERNETETTQWKEAEDFLIKLVGHTWTNFHCLECIHLLHQAHSV</sequence>
<dbReference type="GeneID" id="119728302"/>
<dbReference type="Proteomes" id="UP000887568">
    <property type="component" value="Unplaced"/>
</dbReference>
<evidence type="ECO:0000313" key="5">
    <source>
        <dbReference type="Proteomes" id="UP000887568"/>
    </source>
</evidence>
<dbReference type="EnsemblMetazoa" id="XM_038200484.1">
    <property type="protein sequence ID" value="XP_038056412.1"/>
    <property type="gene ID" value="LOC119728302"/>
</dbReference>
<dbReference type="OMA" id="SKESHTH"/>
<dbReference type="InterPro" id="IPR000742">
    <property type="entry name" value="EGF"/>
</dbReference>
<feature type="chain" id="PRO_5038275647" description="EGF-like domain-containing protein" evidence="2">
    <location>
        <begin position="23"/>
        <end position="630"/>
    </location>
</feature>
<protein>
    <recommendedName>
        <fullName evidence="3">EGF-like domain-containing protein</fullName>
    </recommendedName>
</protein>
<feature type="domain" description="EGF-like" evidence="3">
    <location>
        <begin position="137"/>
        <end position="148"/>
    </location>
</feature>